<reference evidence="8" key="1">
    <citation type="journal article" date="2010" name="Stand. Genomic Sci.">
        <title>Complete genome sequence of Sulfurimonas autotrophica type strain (OK10).</title>
        <authorList>
            <person name="Sikorski J."/>
            <person name="Munk C."/>
            <person name="Lapidus A."/>
            <person name="Djao O."/>
            <person name="Lucas S."/>
            <person name="Glavina Del Rio T."/>
            <person name="Nolan M."/>
            <person name="Tice H."/>
            <person name="Han C."/>
            <person name="Cheng J."/>
            <person name="Tapia R."/>
            <person name="Goodwin L."/>
            <person name="Pitluck S."/>
            <person name="Liolios K."/>
            <person name="Ivanova N."/>
            <person name="Mavromatis K."/>
            <person name="Mikhailova N."/>
            <person name="Pati A."/>
            <person name="Sims D."/>
            <person name="Meincke L."/>
            <person name="Brettin T."/>
            <person name="Detter J."/>
            <person name="Chen A."/>
            <person name="Palaniappan K."/>
            <person name="Land M."/>
            <person name="Hauser L."/>
            <person name="Chang Y."/>
            <person name="Jeffries C."/>
            <person name="Rohde M."/>
            <person name="Lang E."/>
            <person name="Spring S."/>
            <person name="Goker M."/>
            <person name="Woyke T."/>
            <person name="Bristow J."/>
            <person name="Eisen J."/>
            <person name="Markowitz V."/>
            <person name="Hugenholtz P."/>
            <person name="Kyrpides N."/>
            <person name="Klenk H."/>
        </authorList>
    </citation>
    <scope>NUCLEOTIDE SEQUENCE [LARGE SCALE GENOMIC DNA]</scope>
    <source>
        <strain evidence="8">ATCC BAA-671 / DSM 16294 / JCM 11897 / OK10</strain>
    </source>
</reference>
<keyword evidence="5" id="KW-0411">Iron-sulfur</keyword>
<dbReference type="GO" id="GO:0003824">
    <property type="term" value="F:catalytic activity"/>
    <property type="evidence" value="ECO:0007669"/>
    <property type="project" value="InterPro"/>
</dbReference>
<dbReference type="InterPro" id="IPR013785">
    <property type="entry name" value="Aldolase_TIM"/>
</dbReference>
<comment type="cofactor">
    <cofactor evidence="1">
        <name>[4Fe-4S] cluster</name>
        <dbReference type="ChEBI" id="CHEBI:49883"/>
    </cofactor>
</comment>
<dbReference type="SUPFAM" id="SSF102114">
    <property type="entry name" value="Radical SAM enzymes"/>
    <property type="match status" value="1"/>
</dbReference>
<organism evidence="7 8">
    <name type="scientific">Sulfurimonas autotrophica (strain ATCC BAA-671 / DSM 16294 / JCM 11897 / OK10)</name>
    <dbReference type="NCBI Taxonomy" id="563040"/>
    <lineage>
        <taxon>Bacteria</taxon>
        <taxon>Pseudomonadati</taxon>
        <taxon>Campylobacterota</taxon>
        <taxon>Epsilonproteobacteria</taxon>
        <taxon>Campylobacterales</taxon>
        <taxon>Sulfurimonadaceae</taxon>
        <taxon>Sulfurimonas</taxon>
    </lineage>
</organism>
<dbReference type="NCBIfam" id="TIGR02495">
    <property type="entry name" value="NrdG2"/>
    <property type="match status" value="1"/>
</dbReference>
<dbReference type="SFLD" id="SFLDS00029">
    <property type="entry name" value="Radical_SAM"/>
    <property type="match status" value="1"/>
</dbReference>
<dbReference type="PANTHER" id="PTHR11228:SF27">
    <property type="entry name" value="GLYCYL-RADICAL ENZYME ACTIVATING ENZYME MJ1227-RELATED"/>
    <property type="match status" value="1"/>
</dbReference>
<evidence type="ECO:0000256" key="3">
    <source>
        <dbReference type="ARBA" id="ARBA00022723"/>
    </source>
</evidence>
<keyword evidence="2" id="KW-0949">S-adenosyl-L-methionine</keyword>
<dbReference type="SFLD" id="SFLDG01094">
    <property type="entry name" value="Uncharacterised_Radical_SAM_Su"/>
    <property type="match status" value="1"/>
</dbReference>
<dbReference type="Proteomes" id="UP000007803">
    <property type="component" value="Chromosome"/>
</dbReference>
<dbReference type="InterPro" id="IPR012840">
    <property type="entry name" value="NrdG2"/>
</dbReference>
<name>E0UTS2_SULAO</name>
<keyword evidence="8" id="KW-1185">Reference proteome</keyword>
<proteinExistence type="predicted"/>
<dbReference type="RefSeq" id="WP_013326059.1">
    <property type="nucleotide sequence ID" value="NC_014506.1"/>
</dbReference>
<evidence type="ECO:0000259" key="6">
    <source>
        <dbReference type="PROSITE" id="PS51918"/>
    </source>
</evidence>
<evidence type="ECO:0000256" key="1">
    <source>
        <dbReference type="ARBA" id="ARBA00001966"/>
    </source>
</evidence>
<protein>
    <submittedName>
        <fullName evidence="7">Anaerobic ribonucleoside-triphosphate reductase activating protein</fullName>
    </submittedName>
</protein>
<dbReference type="eggNOG" id="COG1180">
    <property type="taxonomic scope" value="Bacteria"/>
</dbReference>
<gene>
    <name evidence="7" type="ordered locus">Saut_0254</name>
</gene>
<dbReference type="EMBL" id="CP002205">
    <property type="protein sequence ID" value="ADN08303.1"/>
    <property type="molecule type" value="Genomic_DNA"/>
</dbReference>
<evidence type="ECO:0000256" key="4">
    <source>
        <dbReference type="ARBA" id="ARBA00023004"/>
    </source>
</evidence>
<dbReference type="Gene3D" id="3.20.20.70">
    <property type="entry name" value="Aldolase class I"/>
    <property type="match status" value="1"/>
</dbReference>
<sequence>MNTDSANSLKSEKCIYDITKFTHLDYPDQLACIFWFSGCNMRCDFCYNKDIVFAKKGSYTLEDALAFLRTREHLLDAVVLSGGEASSYDLTAFCRQIKKLGFLIKLDTNGTNYLHVKQLIDLELLDYVALDYKAPQYKFTQITHSNKYEEFNKTLDLLINSNIDFEVRTTLHADLLNSDDINLIIEDLKLKGYNKTYYIQEFLDTQSNIGGLEKPSKSFEKSQLSNNLPIIWR</sequence>
<dbReference type="CDD" id="cd01335">
    <property type="entry name" value="Radical_SAM"/>
    <property type="match status" value="1"/>
</dbReference>
<accession>E0UTS2</accession>
<feature type="domain" description="Radical SAM core" evidence="6">
    <location>
        <begin position="24"/>
        <end position="233"/>
    </location>
</feature>
<dbReference type="KEGG" id="sua:Saut_0254"/>
<dbReference type="STRING" id="563040.Saut_0254"/>
<evidence type="ECO:0000256" key="5">
    <source>
        <dbReference type="ARBA" id="ARBA00023014"/>
    </source>
</evidence>
<dbReference type="GO" id="GO:0051536">
    <property type="term" value="F:iron-sulfur cluster binding"/>
    <property type="evidence" value="ECO:0007669"/>
    <property type="project" value="UniProtKB-KW"/>
</dbReference>
<dbReference type="GO" id="GO:0046872">
    <property type="term" value="F:metal ion binding"/>
    <property type="evidence" value="ECO:0007669"/>
    <property type="project" value="UniProtKB-KW"/>
</dbReference>
<dbReference type="PROSITE" id="PS51918">
    <property type="entry name" value="RADICAL_SAM"/>
    <property type="match status" value="1"/>
</dbReference>
<dbReference type="HOGENOM" id="CLU_078147_2_0_7"/>
<dbReference type="InterPro" id="IPR058240">
    <property type="entry name" value="rSAM_sf"/>
</dbReference>
<evidence type="ECO:0000256" key="2">
    <source>
        <dbReference type="ARBA" id="ARBA00022691"/>
    </source>
</evidence>
<dbReference type="Pfam" id="PF04055">
    <property type="entry name" value="Radical_SAM"/>
    <property type="match status" value="1"/>
</dbReference>
<dbReference type="AlphaFoldDB" id="E0UTS2"/>
<keyword evidence="4" id="KW-0408">Iron</keyword>
<dbReference type="InterPro" id="IPR050377">
    <property type="entry name" value="Radical_SAM_PqqE_MftC-like"/>
</dbReference>
<keyword evidence="3" id="KW-0479">Metal-binding</keyword>
<dbReference type="InterPro" id="IPR007197">
    <property type="entry name" value="rSAM"/>
</dbReference>
<dbReference type="PANTHER" id="PTHR11228">
    <property type="entry name" value="RADICAL SAM DOMAIN PROTEIN"/>
    <property type="match status" value="1"/>
</dbReference>
<evidence type="ECO:0000313" key="7">
    <source>
        <dbReference type="EMBL" id="ADN08303.1"/>
    </source>
</evidence>
<dbReference type="OrthoDB" id="9782387at2"/>
<evidence type="ECO:0000313" key="8">
    <source>
        <dbReference type="Proteomes" id="UP000007803"/>
    </source>
</evidence>